<proteinExistence type="predicted"/>
<dbReference type="EMBL" id="JAMZMK010005697">
    <property type="protein sequence ID" value="KAI7752402.1"/>
    <property type="molecule type" value="Genomic_DNA"/>
</dbReference>
<organism evidence="1 2">
    <name type="scientific">Ambrosia artemisiifolia</name>
    <name type="common">Common ragweed</name>
    <dbReference type="NCBI Taxonomy" id="4212"/>
    <lineage>
        <taxon>Eukaryota</taxon>
        <taxon>Viridiplantae</taxon>
        <taxon>Streptophyta</taxon>
        <taxon>Embryophyta</taxon>
        <taxon>Tracheophyta</taxon>
        <taxon>Spermatophyta</taxon>
        <taxon>Magnoliopsida</taxon>
        <taxon>eudicotyledons</taxon>
        <taxon>Gunneridae</taxon>
        <taxon>Pentapetalae</taxon>
        <taxon>asterids</taxon>
        <taxon>campanulids</taxon>
        <taxon>Asterales</taxon>
        <taxon>Asteraceae</taxon>
        <taxon>Asteroideae</taxon>
        <taxon>Heliantheae alliance</taxon>
        <taxon>Heliantheae</taxon>
        <taxon>Ambrosia</taxon>
    </lineage>
</organism>
<protein>
    <submittedName>
        <fullName evidence="1">Uncharacterized protein</fullName>
    </submittedName>
</protein>
<sequence length="52" mass="6215">MLLPYIQRWRMTQRQEGVVEANAGEDYGGGKTRWRKFDFEKGNGYNLYELIE</sequence>
<name>A0AAD5D321_AMBAR</name>
<keyword evidence="2" id="KW-1185">Reference proteome</keyword>
<reference evidence="1" key="1">
    <citation type="submission" date="2022-06" db="EMBL/GenBank/DDBJ databases">
        <title>Uncovering the hologenomic basis of an extraordinary plant invasion.</title>
        <authorList>
            <person name="Bieker V.C."/>
            <person name="Martin M.D."/>
            <person name="Gilbert T."/>
            <person name="Hodgins K."/>
            <person name="Battlay P."/>
            <person name="Petersen B."/>
            <person name="Wilson J."/>
        </authorList>
    </citation>
    <scope>NUCLEOTIDE SEQUENCE</scope>
    <source>
        <strain evidence="1">AA19_3_7</strain>
        <tissue evidence="1">Leaf</tissue>
    </source>
</reference>
<dbReference type="AlphaFoldDB" id="A0AAD5D321"/>
<accession>A0AAD5D321</accession>
<comment type="caution">
    <text evidence="1">The sequence shown here is derived from an EMBL/GenBank/DDBJ whole genome shotgun (WGS) entry which is preliminary data.</text>
</comment>
<evidence type="ECO:0000313" key="1">
    <source>
        <dbReference type="EMBL" id="KAI7752402.1"/>
    </source>
</evidence>
<feature type="non-terminal residue" evidence="1">
    <location>
        <position position="52"/>
    </location>
</feature>
<gene>
    <name evidence="1" type="ORF">M8C21_011155</name>
</gene>
<evidence type="ECO:0000313" key="2">
    <source>
        <dbReference type="Proteomes" id="UP001206925"/>
    </source>
</evidence>
<dbReference type="Proteomes" id="UP001206925">
    <property type="component" value="Unassembled WGS sequence"/>
</dbReference>